<dbReference type="AlphaFoldDB" id="A0A448WVW7"/>
<feature type="compositionally biased region" description="Basic and acidic residues" evidence="1">
    <location>
        <begin position="114"/>
        <end position="125"/>
    </location>
</feature>
<evidence type="ECO:0000313" key="2">
    <source>
        <dbReference type="EMBL" id="VEL21545.1"/>
    </source>
</evidence>
<keyword evidence="3" id="KW-1185">Reference proteome</keyword>
<sequence>MIRKSQLSGGLSAPLPLEHSDFSCMGRCRGQQFILFFLAKQLNRQHLVDTSESFLKMMASWLVRRYHGYDDRRQDEEGQATITLAVPDLQTSRYVFRFHFCSFPREPDSCQDSGQREKLSLTVER</sequence>
<accession>A0A448WVW7</accession>
<protein>
    <submittedName>
        <fullName evidence="2">Uncharacterized protein</fullName>
    </submittedName>
</protein>
<feature type="region of interest" description="Disordered" evidence="1">
    <location>
        <begin position="106"/>
        <end position="125"/>
    </location>
</feature>
<name>A0A448WVW7_9PLAT</name>
<proteinExistence type="predicted"/>
<evidence type="ECO:0000313" key="3">
    <source>
        <dbReference type="Proteomes" id="UP000784294"/>
    </source>
</evidence>
<evidence type="ECO:0000256" key="1">
    <source>
        <dbReference type="SAM" id="MobiDB-lite"/>
    </source>
</evidence>
<organism evidence="2 3">
    <name type="scientific">Protopolystoma xenopodis</name>
    <dbReference type="NCBI Taxonomy" id="117903"/>
    <lineage>
        <taxon>Eukaryota</taxon>
        <taxon>Metazoa</taxon>
        <taxon>Spiralia</taxon>
        <taxon>Lophotrochozoa</taxon>
        <taxon>Platyhelminthes</taxon>
        <taxon>Monogenea</taxon>
        <taxon>Polyopisthocotylea</taxon>
        <taxon>Polystomatidea</taxon>
        <taxon>Polystomatidae</taxon>
        <taxon>Protopolystoma</taxon>
    </lineage>
</organism>
<gene>
    <name evidence="2" type="ORF">PXEA_LOCUS14985</name>
</gene>
<dbReference type="EMBL" id="CAAALY010051880">
    <property type="protein sequence ID" value="VEL21545.1"/>
    <property type="molecule type" value="Genomic_DNA"/>
</dbReference>
<comment type="caution">
    <text evidence="2">The sequence shown here is derived from an EMBL/GenBank/DDBJ whole genome shotgun (WGS) entry which is preliminary data.</text>
</comment>
<reference evidence="2" key="1">
    <citation type="submission" date="2018-11" db="EMBL/GenBank/DDBJ databases">
        <authorList>
            <consortium name="Pathogen Informatics"/>
        </authorList>
    </citation>
    <scope>NUCLEOTIDE SEQUENCE</scope>
</reference>
<dbReference type="Proteomes" id="UP000784294">
    <property type="component" value="Unassembled WGS sequence"/>
</dbReference>